<dbReference type="Pfam" id="PF01594">
    <property type="entry name" value="AI-2E_transport"/>
    <property type="match status" value="1"/>
</dbReference>
<protein>
    <submittedName>
        <fullName evidence="8">AI-2E family transporter</fullName>
    </submittedName>
</protein>
<keyword evidence="5 7" id="KW-0472">Membrane</keyword>
<organism evidence="8 9">
    <name type="scientific">Halolamina salina</name>
    <dbReference type="NCBI Taxonomy" id="1220023"/>
    <lineage>
        <taxon>Archaea</taxon>
        <taxon>Methanobacteriati</taxon>
        <taxon>Methanobacteriota</taxon>
        <taxon>Stenosarchaea group</taxon>
        <taxon>Halobacteria</taxon>
        <taxon>Halobacteriales</taxon>
        <taxon>Haloferacaceae</taxon>
    </lineage>
</organism>
<dbReference type="AlphaFoldDB" id="A0ABD6B2X8"/>
<evidence type="ECO:0000256" key="1">
    <source>
        <dbReference type="ARBA" id="ARBA00004141"/>
    </source>
</evidence>
<dbReference type="EMBL" id="JBHUDH010000003">
    <property type="protein sequence ID" value="MFD1524782.1"/>
    <property type="molecule type" value="Genomic_DNA"/>
</dbReference>
<dbReference type="InterPro" id="IPR002549">
    <property type="entry name" value="AI-2E-like"/>
</dbReference>
<feature type="transmembrane region" description="Helical" evidence="7">
    <location>
        <begin position="64"/>
        <end position="87"/>
    </location>
</feature>
<feature type="compositionally biased region" description="Acidic residues" evidence="6">
    <location>
        <begin position="369"/>
        <end position="388"/>
    </location>
</feature>
<evidence type="ECO:0000256" key="7">
    <source>
        <dbReference type="SAM" id="Phobius"/>
    </source>
</evidence>
<evidence type="ECO:0000313" key="9">
    <source>
        <dbReference type="Proteomes" id="UP001597111"/>
    </source>
</evidence>
<evidence type="ECO:0000256" key="5">
    <source>
        <dbReference type="ARBA" id="ARBA00023136"/>
    </source>
</evidence>
<feature type="transmembrane region" description="Helical" evidence="7">
    <location>
        <begin position="304"/>
        <end position="322"/>
    </location>
</feature>
<feature type="transmembrane region" description="Helical" evidence="7">
    <location>
        <begin position="143"/>
        <end position="164"/>
    </location>
</feature>
<evidence type="ECO:0000256" key="2">
    <source>
        <dbReference type="ARBA" id="ARBA00009773"/>
    </source>
</evidence>
<comment type="caution">
    <text evidence="8">The sequence shown here is derived from an EMBL/GenBank/DDBJ whole genome shotgun (WGS) entry which is preliminary data.</text>
</comment>
<dbReference type="RefSeq" id="WP_379732196.1">
    <property type="nucleotide sequence ID" value="NZ_JBHSWZ010000229.1"/>
</dbReference>
<evidence type="ECO:0000256" key="4">
    <source>
        <dbReference type="ARBA" id="ARBA00022989"/>
    </source>
</evidence>
<feature type="transmembrane region" description="Helical" evidence="7">
    <location>
        <begin position="200"/>
        <end position="221"/>
    </location>
</feature>
<accession>A0ABD6B2X8</accession>
<dbReference type="Proteomes" id="UP001597111">
    <property type="component" value="Unassembled WGS sequence"/>
</dbReference>
<feature type="transmembrane region" description="Helical" evidence="7">
    <location>
        <begin position="271"/>
        <end position="292"/>
    </location>
</feature>
<evidence type="ECO:0000256" key="3">
    <source>
        <dbReference type="ARBA" id="ARBA00022692"/>
    </source>
</evidence>
<evidence type="ECO:0000313" key="8">
    <source>
        <dbReference type="EMBL" id="MFD1524782.1"/>
    </source>
</evidence>
<reference evidence="8 9" key="1">
    <citation type="journal article" date="2019" name="Int. J. Syst. Evol. Microbiol.">
        <title>The Global Catalogue of Microorganisms (GCM) 10K type strain sequencing project: providing services to taxonomists for standard genome sequencing and annotation.</title>
        <authorList>
            <consortium name="The Broad Institute Genomics Platform"/>
            <consortium name="The Broad Institute Genome Sequencing Center for Infectious Disease"/>
            <person name="Wu L."/>
            <person name="Ma J."/>
        </authorList>
    </citation>
    <scope>NUCLEOTIDE SEQUENCE [LARGE SCALE GENOMIC DNA]</scope>
    <source>
        <strain evidence="8 9">CGMCC 1.12285</strain>
    </source>
</reference>
<gene>
    <name evidence="8" type="ORF">ACFR9S_00515</name>
</gene>
<name>A0ABD6B2X8_9EURY</name>
<sequence length="388" mass="41618">MQWPREAERQRVAWWLVGLFLLLVVGRFALHFVGTFVFGLFIYYGARPICERIEDAVGHRGAAATLTLLAIVVPGLTLLGYVGLVAIRELTIALDPGLLAAVGERSSTPDAVRQLIRDPVGYLTRLDNFGAIRDQLTAGLRQLGVFTNGLVHLTLALSMSFFLLRDGDRVDEWFREEIGGDGSVPHAYVSAVDADLQTVYFGNVITVSLVTVLAVVVYNGYNAVVPSAVAIPFPTLLALLTGVATFVPLVVGKLVYVPVTGYLVWLASQDGAGLLWAPLSFLVVAFVFLDLLPQAVLRPIISGRSLHTGLVLFAYVLGAAYFGWYGLFLGPLLVVLAVQFLNVVVPELIHGEPLSPAPSAALGLGHDPEDADDVDAVGDESAGDEEAE</sequence>
<keyword evidence="9" id="KW-1185">Reference proteome</keyword>
<proteinExistence type="inferred from homology"/>
<dbReference type="PANTHER" id="PTHR21716">
    <property type="entry name" value="TRANSMEMBRANE PROTEIN"/>
    <property type="match status" value="1"/>
</dbReference>
<comment type="similarity">
    <text evidence="2">Belongs to the autoinducer-2 exporter (AI-2E) (TC 2.A.86) family.</text>
</comment>
<keyword evidence="3 7" id="KW-0812">Transmembrane</keyword>
<evidence type="ECO:0000256" key="6">
    <source>
        <dbReference type="SAM" id="MobiDB-lite"/>
    </source>
</evidence>
<dbReference type="GO" id="GO:0016020">
    <property type="term" value="C:membrane"/>
    <property type="evidence" value="ECO:0007669"/>
    <property type="project" value="UniProtKB-SubCell"/>
</dbReference>
<feature type="transmembrane region" description="Helical" evidence="7">
    <location>
        <begin position="12"/>
        <end position="44"/>
    </location>
</feature>
<dbReference type="PANTHER" id="PTHR21716:SF4">
    <property type="entry name" value="TRANSMEMBRANE PROTEIN 245"/>
    <property type="match status" value="1"/>
</dbReference>
<feature type="region of interest" description="Disordered" evidence="6">
    <location>
        <begin position="359"/>
        <end position="388"/>
    </location>
</feature>
<feature type="transmembrane region" description="Helical" evidence="7">
    <location>
        <begin position="228"/>
        <end position="251"/>
    </location>
</feature>
<comment type="subcellular location">
    <subcellularLocation>
        <location evidence="1">Membrane</location>
        <topology evidence="1">Multi-pass membrane protein</topology>
    </subcellularLocation>
</comment>
<keyword evidence="4 7" id="KW-1133">Transmembrane helix</keyword>